<dbReference type="InterPro" id="IPR036390">
    <property type="entry name" value="WH_DNA-bd_sf"/>
</dbReference>
<dbReference type="PANTHER" id="PTHR24567">
    <property type="entry name" value="CRP FAMILY TRANSCRIPTIONAL REGULATORY PROTEIN"/>
    <property type="match status" value="1"/>
</dbReference>
<dbReference type="RefSeq" id="WP_203383673.1">
    <property type="nucleotide sequence ID" value="NZ_JAENHP010000034.1"/>
</dbReference>
<dbReference type="CDD" id="cd00038">
    <property type="entry name" value="CAP_ED"/>
    <property type="match status" value="1"/>
</dbReference>
<evidence type="ECO:0000259" key="5">
    <source>
        <dbReference type="PROSITE" id="PS50042"/>
    </source>
</evidence>
<dbReference type="SUPFAM" id="SSF46785">
    <property type="entry name" value="Winged helix' DNA-binding domain"/>
    <property type="match status" value="1"/>
</dbReference>
<protein>
    <submittedName>
        <fullName evidence="7">Crp/Fnr family transcriptional regulator</fullName>
    </submittedName>
</protein>
<keyword evidence="1" id="KW-0805">Transcription regulation</keyword>
<dbReference type="Pfam" id="PF00027">
    <property type="entry name" value="cNMP_binding"/>
    <property type="match status" value="1"/>
</dbReference>
<evidence type="ECO:0000256" key="1">
    <source>
        <dbReference type="ARBA" id="ARBA00023015"/>
    </source>
</evidence>
<dbReference type="EMBL" id="JAENHP010000034">
    <property type="protein sequence ID" value="MBM2623317.1"/>
    <property type="molecule type" value="Genomic_DNA"/>
</dbReference>
<feature type="domain" description="Cyclic nucleotide-binding" evidence="5">
    <location>
        <begin position="15"/>
        <end position="114"/>
    </location>
</feature>
<dbReference type="InterPro" id="IPR014710">
    <property type="entry name" value="RmlC-like_jellyroll"/>
</dbReference>
<dbReference type="InterPro" id="IPR050397">
    <property type="entry name" value="Env_Response_Regulators"/>
</dbReference>
<dbReference type="InterPro" id="IPR000595">
    <property type="entry name" value="cNMP-bd_dom"/>
</dbReference>
<evidence type="ECO:0000256" key="4">
    <source>
        <dbReference type="SAM" id="MobiDB-lite"/>
    </source>
</evidence>
<dbReference type="PANTHER" id="PTHR24567:SF68">
    <property type="entry name" value="DNA-BINDING TRANSCRIPTIONAL DUAL REGULATOR CRP"/>
    <property type="match status" value="1"/>
</dbReference>
<dbReference type="Pfam" id="PF13545">
    <property type="entry name" value="HTH_Crp_2"/>
    <property type="match status" value="1"/>
</dbReference>
<feature type="domain" description="HTH crp-type" evidence="6">
    <location>
        <begin position="145"/>
        <end position="219"/>
    </location>
</feature>
<organism evidence="7 8">
    <name type="scientific">Paractinoplanes ovalisporus</name>
    <dbReference type="NCBI Taxonomy" id="2810368"/>
    <lineage>
        <taxon>Bacteria</taxon>
        <taxon>Bacillati</taxon>
        <taxon>Actinomycetota</taxon>
        <taxon>Actinomycetes</taxon>
        <taxon>Micromonosporales</taxon>
        <taxon>Micromonosporaceae</taxon>
        <taxon>Paractinoplanes</taxon>
    </lineage>
</organism>
<dbReference type="Proteomes" id="UP000632138">
    <property type="component" value="Unassembled WGS sequence"/>
</dbReference>
<keyword evidence="2" id="KW-0238">DNA-binding</keyword>
<feature type="region of interest" description="Disordered" evidence="4">
    <location>
        <begin position="227"/>
        <end position="246"/>
    </location>
</feature>
<dbReference type="InterPro" id="IPR018490">
    <property type="entry name" value="cNMP-bd_dom_sf"/>
</dbReference>
<dbReference type="InterPro" id="IPR036388">
    <property type="entry name" value="WH-like_DNA-bd_sf"/>
</dbReference>
<dbReference type="Gene3D" id="2.60.120.10">
    <property type="entry name" value="Jelly Rolls"/>
    <property type="match status" value="1"/>
</dbReference>
<gene>
    <name evidence="7" type="ORF">JIG36_48255</name>
</gene>
<proteinExistence type="predicted"/>
<dbReference type="PROSITE" id="PS50042">
    <property type="entry name" value="CNMP_BINDING_3"/>
    <property type="match status" value="1"/>
</dbReference>
<keyword evidence="3" id="KW-0804">Transcription</keyword>
<comment type="caution">
    <text evidence="7">The sequence shown here is derived from an EMBL/GenBank/DDBJ whole genome shotgun (WGS) entry which is preliminary data.</text>
</comment>
<dbReference type="PROSITE" id="PS51063">
    <property type="entry name" value="HTH_CRP_2"/>
    <property type="match status" value="1"/>
</dbReference>
<dbReference type="SUPFAM" id="SSF51206">
    <property type="entry name" value="cAMP-binding domain-like"/>
    <property type="match status" value="1"/>
</dbReference>
<dbReference type="SMART" id="SM00100">
    <property type="entry name" value="cNMP"/>
    <property type="match status" value="1"/>
</dbReference>
<dbReference type="InterPro" id="IPR012318">
    <property type="entry name" value="HTH_CRP"/>
</dbReference>
<evidence type="ECO:0000313" key="8">
    <source>
        <dbReference type="Proteomes" id="UP000632138"/>
    </source>
</evidence>
<keyword evidence="8" id="KW-1185">Reference proteome</keyword>
<sequence>MGNFDASSLTAPGTLLARLNGPTAAALLALGVEQPAPAGHVLMREGARESYVVIVRHGVAKVTGGPTVLLSIRVEGDLIGEMSALSGSPRCATVTMAGPGVVRVIANREFAPFLTAHADAAVALAAVACDRLHRSNRRCVDFSAYPVRTRLARVLTELAEVHGRRLGESAVEVGVRLTQPELASLCGVADASIHQALRELRDARVVSTRYGRITVWDLAALRAQAETPSTSRRARREAASESGAAV</sequence>
<dbReference type="Gene3D" id="1.10.10.10">
    <property type="entry name" value="Winged helix-like DNA-binding domain superfamily/Winged helix DNA-binding domain"/>
    <property type="match status" value="1"/>
</dbReference>
<evidence type="ECO:0000256" key="3">
    <source>
        <dbReference type="ARBA" id="ARBA00023163"/>
    </source>
</evidence>
<evidence type="ECO:0000313" key="7">
    <source>
        <dbReference type="EMBL" id="MBM2623317.1"/>
    </source>
</evidence>
<evidence type="ECO:0000259" key="6">
    <source>
        <dbReference type="PROSITE" id="PS51063"/>
    </source>
</evidence>
<evidence type="ECO:0000256" key="2">
    <source>
        <dbReference type="ARBA" id="ARBA00023125"/>
    </source>
</evidence>
<reference evidence="7 8" key="1">
    <citation type="submission" date="2021-01" db="EMBL/GenBank/DDBJ databases">
        <title>Actinoplanes sp. nov. LDG1-06 isolated from lichen.</title>
        <authorList>
            <person name="Saeng-In P."/>
            <person name="Phongsopitanun W."/>
            <person name="Kanchanasin P."/>
            <person name="Yuki M."/>
            <person name="Kudo T."/>
            <person name="Ohkuma M."/>
            <person name="Tanasupawat S."/>
        </authorList>
    </citation>
    <scope>NUCLEOTIDE SEQUENCE [LARGE SCALE GENOMIC DNA]</scope>
    <source>
        <strain evidence="7 8">LDG1-06</strain>
    </source>
</reference>
<name>A0ABS2ATW3_9ACTN</name>
<accession>A0ABS2ATW3</accession>